<sequence>MSIGSFWHHRRFDRSEQVNGPSQDTGQTPSTSDQTPSTSDQTPSTSPNHDQHFNSDATPVINNHTLNAFQFQDGPSVLLTPPDDGPTVHNERGAFYQFGANPTGIALSEVSRVPPRPLEQSSWRYGRDQAWKRDSSESLLSTPTDQQHSFNPNTASKRHGTIALSNFDSVLSSRRSSAVPDSILGQLEEAASERGRLNHPEGEEAQEVPASALHDQNADDAPVFLLQEEHITISNDIPPIGKWRCCECQRGHEIYRFEAGQHLISILNCLCKHRSCRSCTFQGNVRRFAPIDDAAGVASVPVLEGDGRTIRFGVICRTCGLSWRAKRVEEAKRPGLLRRKLSILPKKVNPLHKLRTTRSMIYLGISHDSRTDVGRPGSALSTSRSIFNLKSASDAQGKDAKLAEQAQGAFVRFYGIECTCGSITNASSVCFQVVDTAEVNDDGKPRGQSSVQVTETAESCSTSELEAKGYGTPTLHLKGGLHPNPLRRNPVKRSESPQG</sequence>
<feature type="region of interest" description="Disordered" evidence="1">
    <location>
        <begin position="441"/>
        <end position="499"/>
    </location>
</feature>
<dbReference type="EMBL" id="JYNV01000200">
    <property type="protein sequence ID" value="KZM23083.1"/>
    <property type="molecule type" value="Genomic_DNA"/>
</dbReference>
<evidence type="ECO:0000313" key="3">
    <source>
        <dbReference type="EMBL" id="KZM23083.1"/>
    </source>
</evidence>
<feature type="domain" description="Probable double zinc ribbon" evidence="2">
    <location>
        <begin position="241"/>
        <end position="329"/>
    </location>
</feature>
<dbReference type="AlphaFoldDB" id="A0A163DD22"/>
<feature type="region of interest" description="Disordered" evidence="1">
    <location>
        <begin position="134"/>
        <end position="157"/>
    </location>
</feature>
<feature type="compositionally biased region" description="Polar residues" evidence="1">
    <location>
        <begin position="137"/>
        <end position="155"/>
    </location>
</feature>
<evidence type="ECO:0000256" key="1">
    <source>
        <dbReference type="SAM" id="MobiDB-lite"/>
    </source>
</evidence>
<dbReference type="Pfam" id="PF26652">
    <property type="entry name" value="Zn_ribbon_double"/>
    <property type="match status" value="1"/>
</dbReference>
<dbReference type="InterPro" id="IPR058253">
    <property type="entry name" value="Zn_ribbon_double"/>
</dbReference>
<comment type="caution">
    <text evidence="3">The sequence shown here is derived from an EMBL/GenBank/DDBJ whole genome shotgun (WGS) entry which is preliminary data.</text>
</comment>
<feature type="region of interest" description="Disordered" evidence="1">
    <location>
        <begin position="1"/>
        <end position="59"/>
    </location>
</feature>
<gene>
    <name evidence="3" type="ORF">ST47_g5701</name>
</gene>
<proteinExistence type="predicted"/>
<accession>A0A163DD22</accession>
<evidence type="ECO:0000259" key="2">
    <source>
        <dbReference type="Pfam" id="PF26652"/>
    </source>
</evidence>
<organism evidence="3 4">
    <name type="scientific">Didymella rabiei</name>
    <name type="common">Chickpea ascochyta blight fungus</name>
    <name type="synonym">Mycosphaerella rabiei</name>
    <dbReference type="NCBI Taxonomy" id="5454"/>
    <lineage>
        <taxon>Eukaryota</taxon>
        <taxon>Fungi</taxon>
        <taxon>Dikarya</taxon>
        <taxon>Ascomycota</taxon>
        <taxon>Pezizomycotina</taxon>
        <taxon>Dothideomycetes</taxon>
        <taxon>Pleosporomycetidae</taxon>
        <taxon>Pleosporales</taxon>
        <taxon>Pleosporineae</taxon>
        <taxon>Didymellaceae</taxon>
        <taxon>Ascochyta</taxon>
    </lineage>
</organism>
<evidence type="ECO:0000313" key="4">
    <source>
        <dbReference type="Proteomes" id="UP000076837"/>
    </source>
</evidence>
<protein>
    <recommendedName>
        <fullName evidence="2">Probable double zinc ribbon domain-containing protein</fullName>
    </recommendedName>
</protein>
<reference evidence="3 4" key="1">
    <citation type="journal article" date="2016" name="Sci. Rep.">
        <title>Draft genome sequencing and secretome analysis of fungal phytopathogen Ascochyta rabiei provides insight into the necrotrophic effector repertoire.</title>
        <authorList>
            <person name="Verma S."/>
            <person name="Gazara R.K."/>
            <person name="Nizam S."/>
            <person name="Parween S."/>
            <person name="Chattopadhyay D."/>
            <person name="Verma P.K."/>
        </authorList>
    </citation>
    <scope>NUCLEOTIDE SEQUENCE [LARGE SCALE GENOMIC DNA]</scope>
    <source>
        <strain evidence="3 4">ArDII</strain>
    </source>
</reference>
<keyword evidence="4" id="KW-1185">Reference proteome</keyword>
<feature type="compositionally biased region" description="Low complexity" evidence="1">
    <location>
        <begin position="21"/>
        <end position="47"/>
    </location>
</feature>
<name>A0A163DD22_DIDRA</name>
<feature type="compositionally biased region" description="Polar residues" evidence="1">
    <location>
        <begin position="447"/>
        <end position="464"/>
    </location>
</feature>
<dbReference type="Proteomes" id="UP000076837">
    <property type="component" value="Unassembled WGS sequence"/>
</dbReference>